<organism evidence="1 2">
    <name type="scientific">Neorhizobium alkalisoli</name>
    <dbReference type="NCBI Taxonomy" id="528178"/>
    <lineage>
        <taxon>Bacteria</taxon>
        <taxon>Pseudomonadati</taxon>
        <taxon>Pseudomonadota</taxon>
        <taxon>Alphaproteobacteria</taxon>
        <taxon>Hyphomicrobiales</taxon>
        <taxon>Rhizobiaceae</taxon>
        <taxon>Rhizobium/Agrobacterium group</taxon>
        <taxon>Neorhizobium</taxon>
    </lineage>
</organism>
<dbReference type="Proteomes" id="UP000320653">
    <property type="component" value="Unassembled WGS sequence"/>
</dbReference>
<evidence type="ECO:0000313" key="2">
    <source>
        <dbReference type="Proteomes" id="UP000320653"/>
    </source>
</evidence>
<sequence length="166" mass="17682">MSGVLSAELVERSFAFVRPAIEAVFETGITGRRHLAIVVTAVEAITGWRRTSGAAFEDSCYLVTSLGDLSVSPWPNMEIALKKAEISARTGVPTGQLPPSYILEGDTVFHGSAVLGGIVVACAGLDPRHDEMFSWWIASAVSAQAQIDFTVALEAKPAASFWNTRG</sequence>
<dbReference type="EMBL" id="VIWP01000008">
    <property type="protein sequence ID" value="TWF49375.1"/>
    <property type="molecule type" value="Genomic_DNA"/>
</dbReference>
<reference evidence="1 2" key="1">
    <citation type="submission" date="2019-06" db="EMBL/GenBank/DDBJ databases">
        <title>Sorghum-associated microbial communities from plants grown in Nebraska, USA.</title>
        <authorList>
            <person name="Schachtman D."/>
        </authorList>
    </citation>
    <scope>NUCLEOTIDE SEQUENCE [LARGE SCALE GENOMIC DNA]</scope>
    <source>
        <strain evidence="1 2">1225</strain>
    </source>
</reference>
<gene>
    <name evidence="1" type="ORF">FHW37_10845</name>
</gene>
<accession>A0A561QG88</accession>
<evidence type="ECO:0000313" key="1">
    <source>
        <dbReference type="EMBL" id="TWF49375.1"/>
    </source>
</evidence>
<comment type="caution">
    <text evidence="1">The sequence shown here is derived from an EMBL/GenBank/DDBJ whole genome shotgun (WGS) entry which is preliminary data.</text>
</comment>
<keyword evidence="2" id="KW-1185">Reference proteome</keyword>
<name>A0A561QG88_9HYPH</name>
<protein>
    <submittedName>
        <fullName evidence="1">Uncharacterized protein</fullName>
    </submittedName>
</protein>
<dbReference type="AlphaFoldDB" id="A0A561QG88"/>
<proteinExistence type="predicted"/>